<dbReference type="OrthoDB" id="336240at2759"/>
<proteinExistence type="predicted"/>
<organism evidence="2 3">
    <name type="scientific">Rhizodiscina lignyota</name>
    <dbReference type="NCBI Taxonomy" id="1504668"/>
    <lineage>
        <taxon>Eukaryota</taxon>
        <taxon>Fungi</taxon>
        <taxon>Dikarya</taxon>
        <taxon>Ascomycota</taxon>
        <taxon>Pezizomycotina</taxon>
        <taxon>Dothideomycetes</taxon>
        <taxon>Pleosporomycetidae</taxon>
        <taxon>Aulographales</taxon>
        <taxon>Rhizodiscinaceae</taxon>
        <taxon>Rhizodiscina</taxon>
    </lineage>
</organism>
<comment type="caution">
    <text evidence="2">The sequence shown here is derived from an EMBL/GenBank/DDBJ whole genome shotgun (WGS) entry which is preliminary data.</text>
</comment>
<name>A0A9P4IF32_9PEZI</name>
<evidence type="ECO:0000313" key="2">
    <source>
        <dbReference type="EMBL" id="KAF2098115.1"/>
    </source>
</evidence>
<feature type="compositionally biased region" description="Polar residues" evidence="1">
    <location>
        <begin position="148"/>
        <end position="166"/>
    </location>
</feature>
<evidence type="ECO:0000313" key="3">
    <source>
        <dbReference type="Proteomes" id="UP000799772"/>
    </source>
</evidence>
<keyword evidence="3" id="KW-1185">Reference proteome</keyword>
<feature type="region of interest" description="Disordered" evidence="1">
    <location>
        <begin position="140"/>
        <end position="209"/>
    </location>
</feature>
<reference evidence="2" key="1">
    <citation type="journal article" date="2020" name="Stud. Mycol.">
        <title>101 Dothideomycetes genomes: a test case for predicting lifestyles and emergence of pathogens.</title>
        <authorList>
            <person name="Haridas S."/>
            <person name="Albert R."/>
            <person name="Binder M."/>
            <person name="Bloem J."/>
            <person name="Labutti K."/>
            <person name="Salamov A."/>
            <person name="Andreopoulos B."/>
            <person name="Baker S."/>
            <person name="Barry K."/>
            <person name="Bills G."/>
            <person name="Bluhm B."/>
            <person name="Cannon C."/>
            <person name="Castanera R."/>
            <person name="Culley D."/>
            <person name="Daum C."/>
            <person name="Ezra D."/>
            <person name="Gonzalez J."/>
            <person name="Henrissat B."/>
            <person name="Kuo A."/>
            <person name="Liang C."/>
            <person name="Lipzen A."/>
            <person name="Lutzoni F."/>
            <person name="Magnuson J."/>
            <person name="Mondo S."/>
            <person name="Nolan M."/>
            <person name="Ohm R."/>
            <person name="Pangilinan J."/>
            <person name="Park H.-J."/>
            <person name="Ramirez L."/>
            <person name="Alfaro M."/>
            <person name="Sun H."/>
            <person name="Tritt A."/>
            <person name="Yoshinaga Y."/>
            <person name="Zwiers L.-H."/>
            <person name="Turgeon B."/>
            <person name="Goodwin S."/>
            <person name="Spatafora J."/>
            <person name="Crous P."/>
            <person name="Grigoriev I."/>
        </authorList>
    </citation>
    <scope>NUCLEOTIDE SEQUENCE</scope>
    <source>
        <strain evidence="2">CBS 133067</strain>
    </source>
</reference>
<feature type="compositionally biased region" description="Polar residues" evidence="1">
    <location>
        <begin position="180"/>
        <end position="202"/>
    </location>
</feature>
<gene>
    <name evidence="2" type="ORF">NA57DRAFT_76910</name>
</gene>
<dbReference type="Gene3D" id="3.30.70.330">
    <property type="match status" value="1"/>
</dbReference>
<dbReference type="AlphaFoldDB" id="A0A9P4IF32"/>
<sequence length="520" mass="58284">MSEQGTIVKDVFLYDHHGSIFADGMDDPGYVMDCMAWEFLDDTTGHWHQGGVPPPHEFFNCLRYLDWVASNEANPPANIRDLPLRPMTEYSEQQKRMAANCAYGMWAEKFLASSNVPSSNIPSSFPSAPPVDEHHKRTYTARDHTEFSPLSTTFTNSSDPRDTTSPGKLDLLSRADSLVETATSGHSSPTLTWKNDSSSGAATPTHRPAHRRTLSATAPDFAPAFKLSTPPLGAAALTSHAALPKPPGQMPGTFDILARGDEFAIICIKDAPFNVSINEILTHLKLGEREGVVNYGLDNPGIHIIQDRVDSKTHEVYVEMLSLEAAQRVIRDVPKRGLKVGSTGASRKITTALCSRDQFMKAIFPRPARNHALQFRWLLDKPVISSIPNPFIGYVTNEDLYNAREWAEHPRKSKHADECPQRVYDFMITTLLKLPKDPAAYGNLKGWSFTEFIERLFTTVCAMIVVLNHYVDDPKFAERHLPFQLRHLLNFRLLKRFNQTAYDFPLFSAAQKNVILMGNF</sequence>
<dbReference type="InterPro" id="IPR012677">
    <property type="entry name" value="Nucleotide-bd_a/b_plait_sf"/>
</dbReference>
<dbReference type="Proteomes" id="UP000799772">
    <property type="component" value="Unassembled WGS sequence"/>
</dbReference>
<dbReference type="EMBL" id="ML978127">
    <property type="protein sequence ID" value="KAF2098115.1"/>
    <property type="molecule type" value="Genomic_DNA"/>
</dbReference>
<evidence type="ECO:0000256" key="1">
    <source>
        <dbReference type="SAM" id="MobiDB-lite"/>
    </source>
</evidence>
<accession>A0A9P4IF32</accession>
<protein>
    <submittedName>
        <fullName evidence="2">Uncharacterized protein</fullName>
    </submittedName>
</protein>